<dbReference type="AlphaFoldDB" id="A0A177T717"/>
<keyword evidence="3" id="KW-1185">Reference proteome</keyword>
<proteinExistence type="predicted"/>
<comment type="caution">
    <text evidence="2">The sequence shown here is derived from an EMBL/GenBank/DDBJ whole genome shotgun (WGS) entry which is preliminary data.</text>
</comment>
<feature type="compositionally biased region" description="Acidic residues" evidence="1">
    <location>
        <begin position="409"/>
        <end position="419"/>
    </location>
</feature>
<reference evidence="2" key="2">
    <citation type="journal article" date="2019" name="IMA Fungus">
        <title>Genome sequencing and comparison of five Tilletia species to identify candidate genes for the detection of regulated species infecting wheat.</title>
        <authorList>
            <person name="Nguyen H.D.T."/>
            <person name="Sultana T."/>
            <person name="Kesanakurti P."/>
            <person name="Hambleton S."/>
        </authorList>
    </citation>
    <scope>NUCLEOTIDE SEQUENCE</scope>
    <source>
        <strain evidence="2">DAOMC 236416</strain>
    </source>
</reference>
<evidence type="ECO:0000313" key="2">
    <source>
        <dbReference type="EMBL" id="KAE8249720.1"/>
    </source>
</evidence>
<gene>
    <name evidence="2" type="ORF">A4X13_0g5100</name>
</gene>
<protein>
    <submittedName>
        <fullName evidence="2">Uncharacterized protein</fullName>
    </submittedName>
</protein>
<feature type="compositionally biased region" description="Basic and acidic residues" evidence="1">
    <location>
        <begin position="370"/>
        <end position="381"/>
    </location>
</feature>
<evidence type="ECO:0000256" key="1">
    <source>
        <dbReference type="SAM" id="MobiDB-lite"/>
    </source>
</evidence>
<dbReference type="SUPFAM" id="SSF48452">
    <property type="entry name" value="TPR-like"/>
    <property type="match status" value="1"/>
</dbReference>
<feature type="compositionally biased region" description="Low complexity" evidence="1">
    <location>
        <begin position="14"/>
        <end position="28"/>
    </location>
</feature>
<feature type="region of interest" description="Disordered" evidence="1">
    <location>
        <begin position="327"/>
        <end position="426"/>
    </location>
</feature>
<dbReference type="Proteomes" id="UP000077521">
    <property type="component" value="Unassembled WGS sequence"/>
</dbReference>
<name>A0A177T717_9BASI</name>
<organism evidence="2 3">
    <name type="scientific">Tilletia indica</name>
    <dbReference type="NCBI Taxonomy" id="43049"/>
    <lineage>
        <taxon>Eukaryota</taxon>
        <taxon>Fungi</taxon>
        <taxon>Dikarya</taxon>
        <taxon>Basidiomycota</taxon>
        <taxon>Ustilaginomycotina</taxon>
        <taxon>Exobasidiomycetes</taxon>
        <taxon>Tilletiales</taxon>
        <taxon>Tilletiaceae</taxon>
        <taxon>Tilletia</taxon>
    </lineage>
</organism>
<dbReference type="EMBL" id="LWDF02000372">
    <property type="protein sequence ID" value="KAE8249720.1"/>
    <property type="molecule type" value="Genomic_DNA"/>
</dbReference>
<dbReference type="InterPro" id="IPR011990">
    <property type="entry name" value="TPR-like_helical_dom_sf"/>
</dbReference>
<reference evidence="2" key="1">
    <citation type="submission" date="2016-04" db="EMBL/GenBank/DDBJ databases">
        <authorList>
            <person name="Nguyen H.D."/>
            <person name="Samba Siva P."/>
            <person name="Cullis J."/>
            <person name="Levesque C.A."/>
            <person name="Hambleton S."/>
        </authorList>
    </citation>
    <scope>NUCLEOTIDE SEQUENCE</scope>
    <source>
        <strain evidence="2">DAOMC 236416</strain>
    </source>
</reference>
<evidence type="ECO:0000313" key="3">
    <source>
        <dbReference type="Proteomes" id="UP000077521"/>
    </source>
</evidence>
<accession>A0A177T717</accession>
<sequence length="1070" mass="119828">MSQSLHSEAEVVDLNLLQLNPQRPQPRQESPDEHLQDAADSSASNSDEELDDIEDLQLGEFDAKKLTKQVRGWYLAEDGVKPSTRFIDSRYPVRKVSSIEAPPDLSQLFRKLAPSLPRHSDPIANGFDFVEDILKFSHRLKRVRFSCVQLSGIVMALWKDVMAHPTLSKEHAVPGTATNLLLSLVNAHLKEFRRCLCFHVSSSLVTRSRRRAHIQGCMEIKIKDVRRIVSESRKKFGMAHKIHSIAAGPPYLQDRPTMCVDALNQKFKALMAFASHEFHAGGMKLSKDFPDVRELVPLLAFLHYIDLNIYRTDPDQRKQYHQDGDIVIERDDDGNPDGSFNANGDDHRTQLGQQTGAGDGSADGEENDDGEGHGDGQRSEDMNADDDRDGANNAGVDAQDDTIGAGDVVQDDTDGDGDQENASHSVEHTVKTKIDTLIDTIETVTRSQWFDFRDVARFAKWRRNVRVHLSNWFTRVRANRYKPASPDFNVPLQHILILFSQAGYVTEAASIAEMLVVVYREAYERDPSNRTKRRNLCNALGALSIAMSSDQRYLVAAQAAEDGIQILTPLYEDSRDRSLVSLGALQVAYSSALLGLSQDNANDAQKLFLHFRAQMAARKAVSMLRAYSKAHDESVTSYAGLARSVQAHMNATVEVSELLQELASKHDEVPLDNFGWKTVPDCCDELTVQDALFIHGCLPNSHDARLAFHLKFPEEVVQIYRDIAATGTKAYDPFLAEALHWKAGLPKTTPEESLIAYEEGRKVYTQLAETFPTHFDGQVARFHGDYAIRLRFAAQYDKSAEILAAAMEYQSSSLEPDSVMAIWRGYSMFSSLASLHALVLSQIDRHAEAFEQAEHAETVFYDTEDETDPEGKVYLAEPIAIKGYAEWMLGRPRDALKTLRHSLTALQEYDAACVYRVKTEDEEEEKCTHPPIYMLALGWKAGVEASLGYHERAIRHINEAVQQARLWEGSAETRLDSEKELDPIEQVLAHLLVIFAGILLGRQRFDEALERICESLAVSDEGKRCSPSTYKTAILLKARILEAIEQPVEAAEYASKAKLLPGTGFMDKLQ</sequence>
<feature type="region of interest" description="Disordered" evidence="1">
    <location>
        <begin position="1"/>
        <end position="50"/>
    </location>
</feature>
<dbReference type="Gene3D" id="1.25.40.10">
    <property type="entry name" value="Tetratricopeptide repeat domain"/>
    <property type="match status" value="1"/>
</dbReference>